<evidence type="ECO:0000256" key="1">
    <source>
        <dbReference type="SAM" id="SignalP"/>
    </source>
</evidence>
<accession>A0A4Q7MSA5</accession>
<protein>
    <submittedName>
        <fullName evidence="2">Uncharacterized protein</fullName>
    </submittedName>
</protein>
<feature type="chain" id="PRO_5020209735" evidence="1">
    <location>
        <begin position="22"/>
        <end position="203"/>
    </location>
</feature>
<name>A0A4Q7MSA5_9BACT</name>
<reference evidence="2 3" key="1">
    <citation type="submission" date="2019-02" db="EMBL/GenBank/DDBJ databases">
        <title>Genomic Encyclopedia of Type Strains, Phase IV (KMG-IV): sequencing the most valuable type-strain genomes for metagenomic binning, comparative biology and taxonomic classification.</title>
        <authorList>
            <person name="Goeker M."/>
        </authorList>
    </citation>
    <scope>NUCLEOTIDE SEQUENCE [LARGE SCALE GENOMIC DNA]</scope>
    <source>
        <strain evidence="2 3">DSM 18116</strain>
    </source>
</reference>
<gene>
    <name evidence="2" type="ORF">EV199_3590</name>
</gene>
<dbReference type="RefSeq" id="WP_130542158.1">
    <property type="nucleotide sequence ID" value="NZ_CP042431.1"/>
</dbReference>
<dbReference type="EMBL" id="SGXA01000002">
    <property type="protein sequence ID" value="RZS71682.1"/>
    <property type="molecule type" value="Genomic_DNA"/>
</dbReference>
<dbReference type="Proteomes" id="UP000293874">
    <property type="component" value="Unassembled WGS sequence"/>
</dbReference>
<dbReference type="AlphaFoldDB" id="A0A4Q7MSA5"/>
<comment type="caution">
    <text evidence="2">The sequence shown here is derived from an EMBL/GenBank/DDBJ whole genome shotgun (WGS) entry which is preliminary data.</text>
</comment>
<evidence type="ECO:0000313" key="2">
    <source>
        <dbReference type="EMBL" id="RZS71682.1"/>
    </source>
</evidence>
<dbReference type="OrthoDB" id="883791at2"/>
<organism evidence="2 3">
    <name type="scientific">Pseudobacter ginsenosidimutans</name>
    <dbReference type="NCBI Taxonomy" id="661488"/>
    <lineage>
        <taxon>Bacteria</taxon>
        <taxon>Pseudomonadati</taxon>
        <taxon>Bacteroidota</taxon>
        <taxon>Chitinophagia</taxon>
        <taxon>Chitinophagales</taxon>
        <taxon>Chitinophagaceae</taxon>
        <taxon>Pseudobacter</taxon>
    </lineage>
</organism>
<proteinExistence type="predicted"/>
<feature type="signal peptide" evidence="1">
    <location>
        <begin position="1"/>
        <end position="21"/>
    </location>
</feature>
<evidence type="ECO:0000313" key="3">
    <source>
        <dbReference type="Proteomes" id="UP000293874"/>
    </source>
</evidence>
<sequence>MIKKKYLLMIACSLLFIQLQAQSGSVPYKVRYGTKDRELQDLIQLENIDYQTITFTGSSLIGKHFIVTAKEIWSGEVTTTSIIANSLSRKPIADSVFEVRVISKLDEQKNISMHFHFPDLMARKQFKTTGSALYSLRNVLLDSKKPFVTGKRQYFLAHILPIPVPGSPDMLSYCNVDDSGEDVMNWGKKLGIPHYIVFELEIF</sequence>
<keyword evidence="1" id="KW-0732">Signal</keyword>
<keyword evidence="3" id="KW-1185">Reference proteome</keyword>